<proteinExistence type="inferred from homology"/>
<reference evidence="3" key="3">
    <citation type="submission" date="2025-09" db="UniProtKB">
        <authorList>
            <consortium name="Ensembl"/>
        </authorList>
    </citation>
    <scope>IDENTIFICATION</scope>
</reference>
<name>A0A673TFW0_SURSU</name>
<evidence type="ECO:0000256" key="1">
    <source>
        <dbReference type="ARBA" id="ARBA00005703"/>
    </source>
</evidence>
<dbReference type="GO" id="GO:0015937">
    <property type="term" value="P:coenzyme A biosynthetic process"/>
    <property type="evidence" value="ECO:0007669"/>
    <property type="project" value="UniProtKB-ARBA"/>
</dbReference>
<reference evidence="3 4" key="1">
    <citation type="submission" date="2019-05" db="EMBL/GenBank/DDBJ databases">
        <title>A Chromosome-scale Meerkat (S. suricatta) Genome Assembly.</title>
        <authorList>
            <person name="Dudchenko O."/>
            <person name="Lieberman Aiden E."/>
            <person name="Tung J."/>
            <person name="Barreiro L.B."/>
            <person name="Clutton-Brock T.H."/>
        </authorList>
    </citation>
    <scope>NUCLEOTIDE SEQUENCE [LARGE SCALE GENOMIC DNA]</scope>
</reference>
<dbReference type="GO" id="GO:0003824">
    <property type="term" value="F:catalytic activity"/>
    <property type="evidence" value="ECO:0007669"/>
    <property type="project" value="UniProtKB-ARBA"/>
</dbReference>
<dbReference type="AlphaFoldDB" id="A0A673TFW0"/>
<reference evidence="3" key="2">
    <citation type="submission" date="2025-08" db="UniProtKB">
        <authorList>
            <consortium name="Ensembl"/>
        </authorList>
    </citation>
    <scope>IDENTIFICATION</scope>
</reference>
<evidence type="ECO:0000313" key="3">
    <source>
        <dbReference type="Ensembl" id="ENSSSUP00005010753.1"/>
    </source>
</evidence>
<evidence type="ECO:0000313" key="4">
    <source>
        <dbReference type="Proteomes" id="UP000472268"/>
    </source>
</evidence>
<feature type="domain" description="DNA/pantothenate metabolism flavoprotein C-terminal" evidence="2">
    <location>
        <begin position="36"/>
        <end position="82"/>
    </location>
</feature>
<keyword evidence="4" id="KW-1185">Reference proteome</keyword>
<comment type="similarity">
    <text evidence="1">Belongs to the PPC synthetase family.</text>
</comment>
<organism evidence="3 4">
    <name type="scientific">Suricata suricatta</name>
    <name type="common">Meerkat</name>
    <dbReference type="NCBI Taxonomy" id="37032"/>
    <lineage>
        <taxon>Eukaryota</taxon>
        <taxon>Metazoa</taxon>
        <taxon>Chordata</taxon>
        <taxon>Craniata</taxon>
        <taxon>Vertebrata</taxon>
        <taxon>Euteleostomi</taxon>
        <taxon>Mammalia</taxon>
        <taxon>Eutheria</taxon>
        <taxon>Laurasiatheria</taxon>
        <taxon>Carnivora</taxon>
        <taxon>Feliformia</taxon>
        <taxon>Herpestidae</taxon>
        <taxon>Suricata</taxon>
    </lineage>
</organism>
<feature type="domain" description="DNA/pantothenate metabolism flavoprotein C-terminal" evidence="2">
    <location>
        <begin position="213"/>
        <end position="339"/>
    </location>
</feature>
<accession>A0A673TFW0</accession>
<dbReference type="InterPro" id="IPR007085">
    <property type="entry name" value="DNA/pantothenate-metab_flavo_C"/>
</dbReference>
<protein>
    <submittedName>
        <fullName evidence="3">Phosphopantothenoylcysteine synthetase</fullName>
    </submittedName>
</protein>
<dbReference type="SUPFAM" id="SSF102645">
    <property type="entry name" value="CoaB-like"/>
    <property type="match status" value="1"/>
</dbReference>
<dbReference type="PANTHER" id="PTHR12290">
    <property type="entry name" value="CORNICHON-RELATED"/>
    <property type="match status" value="1"/>
</dbReference>
<dbReference type="OMA" id="LERYQHH"/>
<dbReference type="InterPro" id="IPR035929">
    <property type="entry name" value="CoaB-like_sf"/>
</dbReference>
<sequence>MAEVDLVAEFPKPAGTARYAEVMARFAARLGAQGRRVVLITSGGTKVPLEARPVRFLDNFSSGRRGATSAEAFLAAGYGVLFLYRARSAFPFAHRFPPQTWLSALRPSGSTPSGLLSLEAEENALPGFAAALRSYQEAAAAGTFLAVEFSTLADYLHLLQAAAQALNPLGACSRSPRFPAGRAFLPRHLSPHLFGIRGLTAREPELKRTCDPISYSDLLHPVLLSAGSSAMFYLAAAVSDFYVPASEMPEHKIQSSGGPLQITMKMVPKMLSPLVKDWAPRAFIISFKLETDPSIILDRARNALEVYRHQVVIANTIESRRSYVVILTKDSETKILLSEEEVEKGVDIEEKIVDDLQSRHTAFIHDKN</sequence>
<dbReference type="Ensembl" id="ENSSSUT00005012321.1">
    <property type="protein sequence ID" value="ENSSSUP00005010753.1"/>
    <property type="gene ID" value="ENSSSUG00005006893.1"/>
</dbReference>
<evidence type="ECO:0000259" key="2">
    <source>
        <dbReference type="Pfam" id="PF04127"/>
    </source>
</evidence>
<dbReference type="Pfam" id="PF04127">
    <property type="entry name" value="DFP"/>
    <property type="match status" value="2"/>
</dbReference>
<dbReference type="Proteomes" id="UP000472268">
    <property type="component" value="Chromosome 8"/>
</dbReference>
<gene>
    <name evidence="3" type="primary">PPCS</name>
</gene>
<dbReference type="Gene3D" id="3.40.50.10300">
    <property type="entry name" value="CoaB-like"/>
    <property type="match status" value="2"/>
</dbReference>